<gene>
    <name evidence="3" type="ORF">M406DRAFT_53264</name>
</gene>
<dbReference type="InterPro" id="IPR007867">
    <property type="entry name" value="GMC_OxRtase_C"/>
</dbReference>
<dbReference type="PANTHER" id="PTHR11552:SF210">
    <property type="entry name" value="GLUCOSE-METHANOL-CHOLINE OXIDOREDUCTASE N-TERMINAL DOMAIN-CONTAINING PROTEIN-RELATED"/>
    <property type="match status" value="1"/>
</dbReference>
<organism evidence="3 4">
    <name type="scientific">Cryphonectria parasitica (strain ATCC 38755 / EP155)</name>
    <dbReference type="NCBI Taxonomy" id="660469"/>
    <lineage>
        <taxon>Eukaryota</taxon>
        <taxon>Fungi</taxon>
        <taxon>Dikarya</taxon>
        <taxon>Ascomycota</taxon>
        <taxon>Pezizomycotina</taxon>
        <taxon>Sordariomycetes</taxon>
        <taxon>Sordariomycetidae</taxon>
        <taxon>Diaporthales</taxon>
        <taxon>Cryphonectriaceae</taxon>
        <taxon>Cryphonectria-Endothia species complex</taxon>
        <taxon>Cryphonectria</taxon>
    </lineage>
</organism>
<dbReference type="Proteomes" id="UP000803844">
    <property type="component" value="Unassembled WGS sequence"/>
</dbReference>
<keyword evidence="4" id="KW-1185">Reference proteome</keyword>
<dbReference type="Pfam" id="PF00732">
    <property type="entry name" value="GMC_oxred_N"/>
    <property type="match status" value="1"/>
</dbReference>
<evidence type="ECO:0000313" key="3">
    <source>
        <dbReference type="EMBL" id="KAF3766670.1"/>
    </source>
</evidence>
<dbReference type="GeneID" id="63841640"/>
<dbReference type="GO" id="GO:0016614">
    <property type="term" value="F:oxidoreductase activity, acting on CH-OH group of donors"/>
    <property type="evidence" value="ECO:0007669"/>
    <property type="project" value="InterPro"/>
</dbReference>
<sequence>MASPSGTFDFIIVGGGTAGLVLATRFSESPALGRVLVIEAGEDLTEDPRVNIPAMGAALMANSANWALAAVVQTGLKGRTASVPQGRMLGGSSAFNGFAFMPPSKSTVDMWAKLGNQGWDWSSFSKSMAQAYSAGAQGQGPIQLSIPNEEDWKWPAAWRDTLAGLGYPTTSNPYDNSGSCFGAILVGDSIDPDTKQRSYAGNAYYGQAKSRDSLTVWVGITIEKILFNKNKDNHGRVRAIGVQYKDENGQTKTVTADKEVILAAGAINSPKLLELSGIGDEAQLRLLQIPDIVVHNPFVGENLQNHVMCSLCFEVRPTKDRGYETTDSIIRQEPAALSAAMEAYGRQTGPLARSGTNAIALLPLPGIESEQGKQEILQILEKTVTLPGASAGDGKSRPFLKEQEDFVHRILSSPHEPSGHYITFSGFAVVAADGSIAGPPPGDERYYTIAPSLSHPLSRGSVHVSSASASSAPTIDPNYLSHPLDIEVLARHFQFAASRIASTEPLASHLTRKLGTSSDTTLDDFIHLDKTKEYLRNNATGAVHYVGSCSMMPRELGGVVDSKLRVYGCSNLRVCDASIVPIIPSCNIQATVYGVAEHGASLIMSDYI</sequence>
<comment type="caution">
    <text evidence="3">The sequence shown here is derived from an EMBL/GenBank/DDBJ whole genome shotgun (WGS) entry which is preliminary data.</text>
</comment>
<dbReference type="OrthoDB" id="269227at2759"/>
<dbReference type="InterPro" id="IPR000172">
    <property type="entry name" value="GMC_OxRdtase_N"/>
</dbReference>
<dbReference type="InterPro" id="IPR012132">
    <property type="entry name" value="GMC_OxRdtase"/>
</dbReference>
<dbReference type="InterPro" id="IPR036188">
    <property type="entry name" value="FAD/NAD-bd_sf"/>
</dbReference>
<evidence type="ECO:0000256" key="1">
    <source>
        <dbReference type="ARBA" id="ARBA00010790"/>
    </source>
</evidence>
<reference evidence="3" key="1">
    <citation type="journal article" date="2020" name="Phytopathology">
        <title>Genome sequence of the chestnut blight fungus Cryphonectria parasitica EP155: A fundamental resource for an archetypical invasive plant pathogen.</title>
        <authorList>
            <person name="Crouch J.A."/>
            <person name="Dawe A."/>
            <person name="Aerts A."/>
            <person name="Barry K."/>
            <person name="Churchill A.C.L."/>
            <person name="Grimwood J."/>
            <person name="Hillman B."/>
            <person name="Milgroom M.G."/>
            <person name="Pangilinan J."/>
            <person name="Smith M."/>
            <person name="Salamov A."/>
            <person name="Schmutz J."/>
            <person name="Yadav J."/>
            <person name="Grigoriev I.V."/>
            <person name="Nuss D."/>
        </authorList>
    </citation>
    <scope>NUCLEOTIDE SEQUENCE</scope>
    <source>
        <strain evidence="3">EP155</strain>
    </source>
</reference>
<dbReference type="PANTHER" id="PTHR11552">
    <property type="entry name" value="GLUCOSE-METHANOL-CHOLINE GMC OXIDOREDUCTASE"/>
    <property type="match status" value="1"/>
</dbReference>
<dbReference type="PROSITE" id="PS00624">
    <property type="entry name" value="GMC_OXRED_2"/>
    <property type="match status" value="1"/>
</dbReference>
<dbReference type="Gene3D" id="3.50.50.60">
    <property type="entry name" value="FAD/NAD(P)-binding domain"/>
    <property type="match status" value="1"/>
</dbReference>
<dbReference type="Pfam" id="PF05199">
    <property type="entry name" value="GMC_oxred_C"/>
    <property type="match status" value="1"/>
</dbReference>
<evidence type="ECO:0000313" key="4">
    <source>
        <dbReference type="Proteomes" id="UP000803844"/>
    </source>
</evidence>
<evidence type="ECO:0000259" key="2">
    <source>
        <dbReference type="PROSITE" id="PS00624"/>
    </source>
</evidence>
<dbReference type="SUPFAM" id="SSF51905">
    <property type="entry name" value="FAD/NAD(P)-binding domain"/>
    <property type="match status" value="1"/>
</dbReference>
<accession>A0A9P5CR22</accession>
<feature type="domain" description="Glucose-methanol-choline oxidoreductase N-terminal" evidence="2">
    <location>
        <begin position="265"/>
        <end position="279"/>
    </location>
</feature>
<dbReference type="AlphaFoldDB" id="A0A9P5CR22"/>
<dbReference type="Gene3D" id="3.30.560.10">
    <property type="entry name" value="Glucose Oxidase, domain 3"/>
    <property type="match status" value="1"/>
</dbReference>
<protein>
    <recommendedName>
        <fullName evidence="2">Glucose-methanol-choline oxidoreductase N-terminal domain-containing protein</fullName>
    </recommendedName>
</protein>
<dbReference type="RefSeq" id="XP_040777631.1">
    <property type="nucleotide sequence ID" value="XM_040924511.1"/>
</dbReference>
<comment type="similarity">
    <text evidence="1">Belongs to the GMC oxidoreductase family.</text>
</comment>
<name>A0A9P5CR22_CRYP1</name>
<dbReference type="EMBL" id="MU032346">
    <property type="protein sequence ID" value="KAF3766670.1"/>
    <property type="molecule type" value="Genomic_DNA"/>
</dbReference>
<dbReference type="PIRSF" id="PIRSF000137">
    <property type="entry name" value="Alcohol_oxidase"/>
    <property type="match status" value="1"/>
</dbReference>
<dbReference type="SUPFAM" id="SSF54373">
    <property type="entry name" value="FAD-linked reductases, C-terminal domain"/>
    <property type="match status" value="1"/>
</dbReference>
<dbReference type="GO" id="GO:0050660">
    <property type="term" value="F:flavin adenine dinucleotide binding"/>
    <property type="evidence" value="ECO:0007669"/>
    <property type="project" value="InterPro"/>
</dbReference>
<proteinExistence type="inferred from homology"/>